<organism evidence="1">
    <name type="scientific">viral metagenome</name>
    <dbReference type="NCBI Taxonomy" id="1070528"/>
    <lineage>
        <taxon>unclassified sequences</taxon>
        <taxon>metagenomes</taxon>
        <taxon>organismal metagenomes</taxon>
    </lineage>
</organism>
<sequence length="111" mass="12737">MRNGFNVYGRILSRSYPDAFAALLSSFWWPLRNYPDVVALTVITIIIVHRLRTKYYYRQDARDAPAQHSIQNPLVSLQGLRKKALAALVIGKNAIMEQEQYVCPDRGVVEE</sequence>
<reference evidence="1" key="1">
    <citation type="submission" date="2020-03" db="EMBL/GenBank/DDBJ databases">
        <title>The deep terrestrial virosphere.</title>
        <authorList>
            <person name="Holmfeldt K."/>
            <person name="Nilsson E."/>
            <person name="Simone D."/>
            <person name="Lopez-Fernandez M."/>
            <person name="Wu X."/>
            <person name="de Brujin I."/>
            <person name="Lundin D."/>
            <person name="Andersson A."/>
            <person name="Bertilsson S."/>
            <person name="Dopson M."/>
        </authorList>
    </citation>
    <scope>NUCLEOTIDE SEQUENCE</scope>
    <source>
        <strain evidence="1">MM415A00499</strain>
    </source>
</reference>
<accession>A0A6M3KIB2</accession>
<dbReference type="EMBL" id="MT142468">
    <property type="protein sequence ID" value="QJA81726.1"/>
    <property type="molecule type" value="Genomic_DNA"/>
</dbReference>
<protein>
    <submittedName>
        <fullName evidence="1">Uncharacterized protein</fullName>
    </submittedName>
</protein>
<gene>
    <name evidence="1" type="ORF">MM415A00499_0001</name>
</gene>
<name>A0A6M3KIB2_9ZZZZ</name>
<evidence type="ECO:0000313" key="1">
    <source>
        <dbReference type="EMBL" id="QJA81726.1"/>
    </source>
</evidence>
<dbReference type="AlphaFoldDB" id="A0A6M3KIB2"/>
<proteinExistence type="predicted"/>